<feature type="signal peptide" evidence="7">
    <location>
        <begin position="1"/>
        <end position="23"/>
    </location>
</feature>
<dbReference type="Pfam" id="PF00746">
    <property type="entry name" value="Gram_pos_anchor"/>
    <property type="match status" value="1"/>
</dbReference>
<evidence type="ECO:0000313" key="10">
    <source>
        <dbReference type="Proteomes" id="UP000194933"/>
    </source>
</evidence>
<name>A0A242JZ24_9ENTE</name>
<keyword evidence="2" id="KW-0964">Secreted</keyword>
<sequence>MKKKLLISGLFCSLMLGSGLTGGVTKVAADTQDQAETELQVVLRKKITPEVLPGETPKDESNKNIDTSTPTIAVGSDSLEQKKTNDLIVKTELLPKTGTIQSNLLLYSGLGVLLSTFFLLFISKPKHRDEVGD</sequence>
<feature type="chain" id="PRO_5039362797" description="Gram-positive cocci surface proteins LPxTG domain-containing protein" evidence="7">
    <location>
        <begin position="24"/>
        <end position="133"/>
    </location>
</feature>
<keyword evidence="4" id="KW-0572">Peptidoglycan-anchor</keyword>
<organism evidence="9 10">
    <name type="scientific">Candidatus Enterococcus wittei</name>
    <dbReference type="NCBI Taxonomy" id="1987383"/>
    <lineage>
        <taxon>Bacteria</taxon>
        <taxon>Bacillati</taxon>
        <taxon>Bacillota</taxon>
        <taxon>Bacilli</taxon>
        <taxon>Lactobacillales</taxon>
        <taxon>Enterococcaceae</taxon>
        <taxon>Enterococcus</taxon>
    </lineage>
</organism>
<evidence type="ECO:0000256" key="7">
    <source>
        <dbReference type="SAM" id="SignalP"/>
    </source>
</evidence>
<protein>
    <recommendedName>
        <fullName evidence="8">Gram-positive cocci surface proteins LPxTG domain-containing protein</fullName>
    </recommendedName>
</protein>
<feature type="domain" description="Gram-positive cocci surface proteins LPxTG" evidence="8">
    <location>
        <begin position="93"/>
        <end position="123"/>
    </location>
</feature>
<keyword evidence="10" id="KW-1185">Reference proteome</keyword>
<dbReference type="InterPro" id="IPR019931">
    <property type="entry name" value="LPXTG_anchor"/>
</dbReference>
<keyword evidence="6" id="KW-1133">Transmembrane helix</keyword>
<keyword evidence="3 7" id="KW-0732">Signal</keyword>
<dbReference type="AlphaFoldDB" id="A0A242JZ24"/>
<keyword evidence="6" id="KW-0812">Transmembrane</keyword>
<dbReference type="STRING" id="1987383.A5844_002182"/>
<dbReference type="EMBL" id="NGMO01000003">
    <property type="protein sequence ID" value="OTP10482.1"/>
    <property type="molecule type" value="Genomic_DNA"/>
</dbReference>
<feature type="transmembrane region" description="Helical" evidence="6">
    <location>
        <begin position="104"/>
        <end position="122"/>
    </location>
</feature>
<gene>
    <name evidence="9" type="ORF">A5844_002182</name>
</gene>
<evidence type="ECO:0000313" key="9">
    <source>
        <dbReference type="EMBL" id="OTP10482.1"/>
    </source>
</evidence>
<accession>A0A242JZ24</accession>
<dbReference type="NCBIfam" id="TIGR01167">
    <property type="entry name" value="LPXTG_anchor"/>
    <property type="match status" value="1"/>
</dbReference>
<evidence type="ECO:0000256" key="2">
    <source>
        <dbReference type="ARBA" id="ARBA00022525"/>
    </source>
</evidence>
<evidence type="ECO:0000256" key="5">
    <source>
        <dbReference type="SAM" id="MobiDB-lite"/>
    </source>
</evidence>
<evidence type="ECO:0000256" key="4">
    <source>
        <dbReference type="ARBA" id="ARBA00023088"/>
    </source>
</evidence>
<evidence type="ECO:0000256" key="1">
    <source>
        <dbReference type="ARBA" id="ARBA00022512"/>
    </source>
</evidence>
<comment type="caution">
    <text evidence="9">The sequence shown here is derived from an EMBL/GenBank/DDBJ whole genome shotgun (WGS) entry which is preliminary data.</text>
</comment>
<keyword evidence="1" id="KW-0134">Cell wall</keyword>
<dbReference type="RefSeq" id="WP_086285220.1">
    <property type="nucleotide sequence ID" value="NZ_NGMO01000003.1"/>
</dbReference>
<feature type="region of interest" description="Disordered" evidence="5">
    <location>
        <begin position="51"/>
        <end position="72"/>
    </location>
</feature>
<keyword evidence="6" id="KW-0472">Membrane</keyword>
<evidence type="ECO:0000256" key="6">
    <source>
        <dbReference type="SAM" id="Phobius"/>
    </source>
</evidence>
<proteinExistence type="predicted"/>
<evidence type="ECO:0000259" key="8">
    <source>
        <dbReference type="Pfam" id="PF00746"/>
    </source>
</evidence>
<dbReference type="Proteomes" id="UP000194933">
    <property type="component" value="Unassembled WGS sequence"/>
</dbReference>
<evidence type="ECO:0000256" key="3">
    <source>
        <dbReference type="ARBA" id="ARBA00022729"/>
    </source>
</evidence>
<reference evidence="9 10" key="1">
    <citation type="submission" date="2017-05" db="EMBL/GenBank/DDBJ databases">
        <title>The Genome Sequence of Enterococcus sp. 10A9_DIV0425.</title>
        <authorList>
            <consortium name="The Broad Institute Genomics Platform"/>
            <consortium name="The Broad Institute Genomic Center for Infectious Diseases"/>
            <person name="Earl A."/>
            <person name="Manson A."/>
            <person name="Schwartman J."/>
            <person name="Gilmore M."/>
            <person name="Abouelleil A."/>
            <person name="Cao P."/>
            <person name="Chapman S."/>
            <person name="Cusick C."/>
            <person name="Shea T."/>
            <person name="Young S."/>
            <person name="Neafsey D."/>
            <person name="Nusbaum C."/>
            <person name="Birren B."/>
        </authorList>
    </citation>
    <scope>NUCLEOTIDE SEQUENCE [LARGE SCALE GENOMIC DNA]</scope>
    <source>
        <strain evidence="9 10">10A9_DIV0425</strain>
    </source>
</reference>